<dbReference type="PANTHER" id="PTHR43776">
    <property type="entry name" value="TRANSPORT ATP-BINDING PROTEIN"/>
    <property type="match status" value="1"/>
</dbReference>
<dbReference type="PROSITE" id="PS00211">
    <property type="entry name" value="ABC_TRANSPORTER_1"/>
    <property type="match status" value="2"/>
</dbReference>
<accession>A0ABR8QP44</accession>
<dbReference type="Pfam" id="PF00005">
    <property type="entry name" value="ABC_tran"/>
    <property type="match status" value="2"/>
</dbReference>
<reference evidence="6 7" key="1">
    <citation type="submission" date="2020-08" db="EMBL/GenBank/DDBJ databases">
        <title>A Genomic Blueprint of the Chicken Gut Microbiome.</title>
        <authorList>
            <person name="Gilroy R."/>
            <person name="Ravi A."/>
            <person name="Getino M."/>
            <person name="Pursley I."/>
            <person name="Horton D.L."/>
            <person name="Alikhan N.-F."/>
            <person name="Baker D."/>
            <person name="Gharbi K."/>
            <person name="Hall N."/>
            <person name="Watson M."/>
            <person name="Adriaenssens E.M."/>
            <person name="Foster-Nyarko E."/>
            <person name="Jarju S."/>
            <person name="Secka A."/>
            <person name="Antonio M."/>
            <person name="Oren A."/>
            <person name="Chaudhuri R."/>
            <person name="La Ragione R.M."/>
            <person name="Hildebrand F."/>
            <person name="Pallen M.J."/>
        </authorList>
    </citation>
    <scope>NUCLEOTIDE SEQUENCE [LARGE SCALE GENOMIC DNA]</scope>
    <source>
        <strain evidence="6 7">Sa5YUA1</strain>
    </source>
</reference>
<dbReference type="GO" id="GO:0005524">
    <property type="term" value="F:ATP binding"/>
    <property type="evidence" value="ECO:0007669"/>
    <property type="project" value="UniProtKB-KW"/>
</dbReference>
<evidence type="ECO:0000256" key="3">
    <source>
        <dbReference type="ARBA" id="ARBA00022741"/>
    </source>
</evidence>
<dbReference type="Pfam" id="PF08352">
    <property type="entry name" value="oligo_HPY"/>
    <property type="match status" value="2"/>
</dbReference>
<evidence type="ECO:0000313" key="6">
    <source>
        <dbReference type="EMBL" id="MBD7937300.1"/>
    </source>
</evidence>
<dbReference type="NCBIfam" id="NF008453">
    <property type="entry name" value="PRK11308.1"/>
    <property type="match status" value="2"/>
</dbReference>
<dbReference type="SMART" id="SM00382">
    <property type="entry name" value="AAA"/>
    <property type="match status" value="2"/>
</dbReference>
<dbReference type="CDD" id="cd03257">
    <property type="entry name" value="ABC_NikE_OppD_transporters"/>
    <property type="match status" value="2"/>
</dbReference>
<dbReference type="PANTHER" id="PTHR43776:SF7">
    <property type="entry name" value="D,D-DIPEPTIDE TRANSPORT ATP-BINDING PROTEIN DDPF-RELATED"/>
    <property type="match status" value="1"/>
</dbReference>
<dbReference type="NCBIfam" id="NF007739">
    <property type="entry name" value="PRK10419.1"/>
    <property type="match status" value="2"/>
</dbReference>
<dbReference type="RefSeq" id="WP_191813377.1">
    <property type="nucleotide sequence ID" value="NZ_JACSQT010000003.1"/>
</dbReference>
<dbReference type="InterPro" id="IPR027417">
    <property type="entry name" value="P-loop_NTPase"/>
</dbReference>
<dbReference type="InterPro" id="IPR003439">
    <property type="entry name" value="ABC_transporter-like_ATP-bd"/>
</dbReference>
<dbReference type="InterPro" id="IPR017871">
    <property type="entry name" value="ABC_transporter-like_CS"/>
</dbReference>
<evidence type="ECO:0000259" key="5">
    <source>
        <dbReference type="PROSITE" id="PS50893"/>
    </source>
</evidence>
<dbReference type="EMBL" id="JACSQT010000003">
    <property type="protein sequence ID" value="MBD7937300.1"/>
    <property type="molecule type" value="Genomic_DNA"/>
</dbReference>
<feature type="domain" description="ABC transporter" evidence="5">
    <location>
        <begin position="286"/>
        <end position="531"/>
    </location>
</feature>
<keyword evidence="2" id="KW-0813">Transport</keyword>
<dbReference type="Proteomes" id="UP000657931">
    <property type="component" value="Unassembled WGS sequence"/>
</dbReference>
<evidence type="ECO:0000256" key="4">
    <source>
        <dbReference type="ARBA" id="ARBA00022840"/>
    </source>
</evidence>
<keyword evidence="4 6" id="KW-0067">ATP-binding</keyword>
<evidence type="ECO:0000256" key="1">
    <source>
        <dbReference type="ARBA" id="ARBA00005417"/>
    </source>
</evidence>
<sequence length="586" mass="65357">MEPLLKIENLQVSFMSREKEFEAVKGVSLTVNKGETLGIVGESGSGKSVTARSIMRLLPSPPSLLKDGEIIFSGKDLVNASDQEMEAIRGKDISMIFQDPMTSLNPTMRIGQQLTETMLKHTKGLPKTQAKAEAIELLRLVGIPKPEVRFAQYPHEFSGGMRQRAMIAIALACRPKLLIADEPTTALDVTIQAQILNLMKHMQEKFGTAIILITHDLGVVAGMCDRVVVMKDGEIVEKGTTEEIFEQATHPYTLRLLNALPKLHEKKKAKPAPRISEHINANEPLLEVKSLKQHFDLGKGQVLKAVDDISFFIQPGETLGLVGESGSGKSTTGRAILRLNEPTAGEVLYQGIPVNQLTAKEMKMMRRHMQMIFQDPYASLNPRFKVIDIIGQALDIHKLVKNKQERRKRVEELLEMVGLEKEHAMRYPHEFSGGQRQRIGIARALAVEPKFIVCDEPLSALDVSIQAQVVKLLEDLQQKLGLTYLFIAHDLSMVKHISDRVAVMFGGKIVELAESEELYANPQHPYTKSLLAAIPIPDPAIERQKKRETLSAQEDRREAYQLDQAELVEVTPGHWVAQVRETVVAK</sequence>
<dbReference type="InterPro" id="IPR003593">
    <property type="entry name" value="AAA+_ATPase"/>
</dbReference>
<keyword evidence="7" id="KW-1185">Reference proteome</keyword>
<organism evidence="6 7">
    <name type="scientific">Cytobacillus stercorigallinarum</name>
    <dbReference type="NCBI Taxonomy" id="2762240"/>
    <lineage>
        <taxon>Bacteria</taxon>
        <taxon>Bacillati</taxon>
        <taxon>Bacillota</taxon>
        <taxon>Bacilli</taxon>
        <taxon>Bacillales</taxon>
        <taxon>Bacillaceae</taxon>
        <taxon>Cytobacillus</taxon>
    </lineage>
</organism>
<dbReference type="SUPFAM" id="SSF52540">
    <property type="entry name" value="P-loop containing nucleoside triphosphate hydrolases"/>
    <property type="match status" value="2"/>
</dbReference>
<proteinExistence type="inferred from homology"/>
<evidence type="ECO:0000313" key="7">
    <source>
        <dbReference type="Proteomes" id="UP000657931"/>
    </source>
</evidence>
<feature type="domain" description="ABC transporter" evidence="5">
    <location>
        <begin position="5"/>
        <end position="257"/>
    </location>
</feature>
<dbReference type="Gene3D" id="3.40.50.300">
    <property type="entry name" value="P-loop containing nucleotide triphosphate hydrolases"/>
    <property type="match status" value="2"/>
</dbReference>
<comment type="similarity">
    <text evidence="1">Belongs to the ABC transporter superfamily.</text>
</comment>
<evidence type="ECO:0000256" key="2">
    <source>
        <dbReference type="ARBA" id="ARBA00022448"/>
    </source>
</evidence>
<keyword evidence="3" id="KW-0547">Nucleotide-binding</keyword>
<dbReference type="InterPro" id="IPR050319">
    <property type="entry name" value="ABC_transp_ATP-bind"/>
</dbReference>
<name>A0ABR8QP44_9BACI</name>
<gene>
    <name evidence="6" type="ORF">H9655_09675</name>
</gene>
<dbReference type="InterPro" id="IPR013563">
    <property type="entry name" value="Oligopep_ABC_C"/>
</dbReference>
<comment type="caution">
    <text evidence="6">The sequence shown here is derived from an EMBL/GenBank/DDBJ whole genome shotgun (WGS) entry which is preliminary data.</text>
</comment>
<dbReference type="PROSITE" id="PS50893">
    <property type="entry name" value="ABC_TRANSPORTER_2"/>
    <property type="match status" value="2"/>
</dbReference>
<protein>
    <submittedName>
        <fullName evidence="6">ABC transporter ATP-binding protein</fullName>
    </submittedName>
</protein>